<dbReference type="InterPro" id="IPR000719">
    <property type="entry name" value="Prot_kinase_dom"/>
</dbReference>
<proteinExistence type="inferred from homology"/>
<dbReference type="KEGG" id="aqu:100634809"/>
<keyword evidence="3 7" id="KW-0547">Nucleotide-binding</keyword>
<dbReference type="GO" id="GO:0005524">
    <property type="term" value="F:ATP binding"/>
    <property type="evidence" value="ECO:0007669"/>
    <property type="project" value="UniProtKB-UniRule"/>
</dbReference>
<evidence type="ECO:0000256" key="3">
    <source>
        <dbReference type="ARBA" id="ARBA00022741"/>
    </source>
</evidence>
<feature type="compositionally biased region" description="Basic and acidic residues" evidence="8">
    <location>
        <begin position="168"/>
        <end position="189"/>
    </location>
</feature>
<dbReference type="FunCoup" id="A0A1X7V2A9">
    <property type="interactions" value="488"/>
</dbReference>
<dbReference type="InterPro" id="IPR017441">
    <property type="entry name" value="Protein_kinase_ATP_BS"/>
</dbReference>
<dbReference type="InterPro" id="IPR008271">
    <property type="entry name" value="Ser/Thr_kinase_AS"/>
</dbReference>
<dbReference type="CDD" id="cd14134">
    <property type="entry name" value="PKc_CLK"/>
    <property type="match status" value="1"/>
</dbReference>
<evidence type="ECO:0000256" key="2">
    <source>
        <dbReference type="ARBA" id="ARBA00022679"/>
    </source>
</evidence>
<keyword evidence="5 7" id="KW-0067">ATP-binding</keyword>
<sequence length="575" mass="66509">MSNYKRRREDESTFGFGRYPKRLRRDCNGYHTRDAHSLSVSYHSSFHAKNGAKSIPTDKNNTYHYSLSSELYGRHYSGSKSTSIRYSSNCSNASQQQRERKRKRELAECVSEEFGKVRKAMRSESSHQRKPLPSKDAILPSSSSSSSSSSKKKPRGFKMVVGSSKKQSVKDKESHQSSSSRKEKDEVHRVPPPITPAKVEDDEDGHLIYKKGDYLDSRYEVLRTLGEGTFGKVVCCHDRLTGKDVAVKIIKNVPKYRAAARIEIRVLEQIRDIVEDGQELCVQLRDWFDYYGHISLTFDMLGLSVFDFLKDNNYHPYSLSQVRHISWQLIKAVRYLHQTRLTHTDLKPENILFVSSDYDMYYDARKKQDIRVVKSTDVRLIDFGSATFDDEHHSTVVSTRHYRAPEVILELGWSHPCDMWSVGCIMFELYRGHTLFQTHDNLEHLAMMETILGPLPVRFVRESRKSKYFWHGKLDWDPESPDGRYIREHCRKLKRYILSAEPEHEHLFDLITQLLTYEPRKRMTASEALKHSFFAPYHTRSSTNNPTNSSSLVAQNKRNLSSQGSSSSSSSSDNE</sequence>
<dbReference type="PANTHER" id="PTHR45646:SF11">
    <property type="entry name" value="SERINE_THREONINE-PROTEIN KINASE DOA"/>
    <property type="match status" value="1"/>
</dbReference>
<dbReference type="EnsemblMetazoa" id="XM_003385962.3">
    <property type="protein sequence ID" value="XP_003386010.2"/>
    <property type="gene ID" value="LOC100634809"/>
</dbReference>
<dbReference type="OrthoDB" id="283111at2759"/>
<dbReference type="SUPFAM" id="SSF56112">
    <property type="entry name" value="Protein kinase-like (PK-like)"/>
    <property type="match status" value="1"/>
</dbReference>
<dbReference type="InterPro" id="IPR051175">
    <property type="entry name" value="CLK_kinases"/>
</dbReference>
<evidence type="ECO:0000313" key="10">
    <source>
        <dbReference type="EnsemblMetazoa" id="Aqu2.1.33934_001"/>
    </source>
</evidence>
<dbReference type="Proteomes" id="UP000007879">
    <property type="component" value="Unassembled WGS sequence"/>
</dbReference>
<dbReference type="STRING" id="400682.A0A1X7V2A9"/>
<feature type="domain" description="Protein kinase" evidence="9">
    <location>
        <begin position="219"/>
        <end position="534"/>
    </location>
</feature>
<dbReference type="AlphaFoldDB" id="A0A1X7V2A9"/>
<reference evidence="10" key="2">
    <citation type="submission" date="2017-05" db="UniProtKB">
        <authorList>
            <consortium name="EnsemblMetazoa"/>
        </authorList>
    </citation>
    <scope>IDENTIFICATION</scope>
</reference>
<gene>
    <name evidence="10" type="primary">100634809</name>
</gene>
<organism evidence="10">
    <name type="scientific">Amphimedon queenslandica</name>
    <name type="common">Sponge</name>
    <dbReference type="NCBI Taxonomy" id="400682"/>
    <lineage>
        <taxon>Eukaryota</taxon>
        <taxon>Metazoa</taxon>
        <taxon>Porifera</taxon>
        <taxon>Demospongiae</taxon>
        <taxon>Heteroscleromorpha</taxon>
        <taxon>Haplosclerida</taxon>
        <taxon>Niphatidae</taxon>
        <taxon>Amphimedon</taxon>
    </lineage>
</organism>
<accession>A0A1X7V2A9</accession>
<dbReference type="Gene3D" id="1.10.510.10">
    <property type="entry name" value="Transferase(Phosphotransferase) domain 1"/>
    <property type="match status" value="1"/>
</dbReference>
<feature type="binding site" evidence="7">
    <location>
        <position position="248"/>
    </location>
    <ligand>
        <name>ATP</name>
        <dbReference type="ChEBI" id="CHEBI:30616"/>
    </ligand>
</feature>
<dbReference type="PROSITE" id="PS50011">
    <property type="entry name" value="PROTEIN_KINASE_DOM"/>
    <property type="match status" value="1"/>
</dbReference>
<name>A0A1X7V2A9_AMPQE</name>
<keyword evidence="2" id="KW-0808">Transferase</keyword>
<evidence type="ECO:0000256" key="6">
    <source>
        <dbReference type="ARBA" id="ARBA00037966"/>
    </source>
</evidence>
<keyword evidence="1" id="KW-0723">Serine/threonine-protein kinase</keyword>
<reference evidence="11" key="1">
    <citation type="journal article" date="2010" name="Nature">
        <title>The Amphimedon queenslandica genome and the evolution of animal complexity.</title>
        <authorList>
            <person name="Srivastava M."/>
            <person name="Simakov O."/>
            <person name="Chapman J."/>
            <person name="Fahey B."/>
            <person name="Gauthier M.E."/>
            <person name="Mitros T."/>
            <person name="Richards G.S."/>
            <person name="Conaco C."/>
            <person name="Dacre M."/>
            <person name="Hellsten U."/>
            <person name="Larroux C."/>
            <person name="Putnam N.H."/>
            <person name="Stanke M."/>
            <person name="Adamska M."/>
            <person name="Darling A."/>
            <person name="Degnan S.M."/>
            <person name="Oakley T.H."/>
            <person name="Plachetzki D.C."/>
            <person name="Zhai Y."/>
            <person name="Adamski M."/>
            <person name="Calcino A."/>
            <person name="Cummins S.F."/>
            <person name="Goodstein D.M."/>
            <person name="Harris C."/>
            <person name="Jackson D.J."/>
            <person name="Leys S.P."/>
            <person name="Shu S."/>
            <person name="Woodcroft B.J."/>
            <person name="Vervoort M."/>
            <person name="Kosik K.S."/>
            <person name="Manning G."/>
            <person name="Degnan B.M."/>
            <person name="Rokhsar D.S."/>
        </authorList>
    </citation>
    <scope>NUCLEOTIDE SEQUENCE [LARGE SCALE GENOMIC DNA]</scope>
</reference>
<dbReference type="GO" id="GO:0005634">
    <property type="term" value="C:nucleus"/>
    <property type="evidence" value="ECO:0007669"/>
    <property type="project" value="TreeGrafter"/>
</dbReference>
<evidence type="ECO:0000256" key="8">
    <source>
        <dbReference type="SAM" id="MobiDB-lite"/>
    </source>
</evidence>
<feature type="region of interest" description="Disordered" evidence="8">
    <location>
        <begin position="537"/>
        <end position="575"/>
    </location>
</feature>
<dbReference type="PROSITE" id="PS00107">
    <property type="entry name" value="PROTEIN_KINASE_ATP"/>
    <property type="match status" value="1"/>
</dbReference>
<dbReference type="PANTHER" id="PTHR45646">
    <property type="entry name" value="SERINE/THREONINE-PROTEIN KINASE DOA-RELATED"/>
    <property type="match status" value="1"/>
</dbReference>
<dbReference type="Gene3D" id="3.30.200.20">
    <property type="entry name" value="Phosphorylase Kinase, domain 1"/>
    <property type="match status" value="1"/>
</dbReference>
<dbReference type="InterPro" id="IPR011009">
    <property type="entry name" value="Kinase-like_dom_sf"/>
</dbReference>
<evidence type="ECO:0000256" key="4">
    <source>
        <dbReference type="ARBA" id="ARBA00022777"/>
    </source>
</evidence>
<evidence type="ECO:0000256" key="5">
    <source>
        <dbReference type="ARBA" id="ARBA00022840"/>
    </source>
</evidence>
<feature type="region of interest" description="Disordered" evidence="8">
    <location>
        <begin position="82"/>
        <end position="200"/>
    </location>
</feature>
<keyword evidence="11" id="KW-1185">Reference proteome</keyword>
<evidence type="ECO:0000313" key="11">
    <source>
        <dbReference type="Proteomes" id="UP000007879"/>
    </source>
</evidence>
<feature type="compositionally biased region" description="Low complexity" evidence="8">
    <location>
        <begin position="561"/>
        <end position="575"/>
    </location>
</feature>
<dbReference type="SMART" id="SM00220">
    <property type="entry name" value="S_TKc"/>
    <property type="match status" value="1"/>
</dbReference>
<keyword evidence="4" id="KW-0418">Kinase</keyword>
<feature type="compositionally biased region" description="Polar residues" evidence="8">
    <location>
        <begin position="82"/>
        <end position="94"/>
    </location>
</feature>
<evidence type="ECO:0000256" key="7">
    <source>
        <dbReference type="PROSITE-ProRule" id="PRU10141"/>
    </source>
</evidence>
<dbReference type="Pfam" id="PF00069">
    <property type="entry name" value="Pkinase"/>
    <property type="match status" value="1"/>
</dbReference>
<dbReference type="GO" id="GO:0004674">
    <property type="term" value="F:protein serine/threonine kinase activity"/>
    <property type="evidence" value="ECO:0007669"/>
    <property type="project" value="UniProtKB-KW"/>
</dbReference>
<dbReference type="PROSITE" id="PS00108">
    <property type="entry name" value="PROTEIN_KINASE_ST"/>
    <property type="match status" value="1"/>
</dbReference>
<comment type="similarity">
    <text evidence="6">Belongs to the protein kinase superfamily. CMGC Ser/Thr protein kinase family. Lammer subfamily.</text>
</comment>
<feature type="compositionally biased region" description="Basic and acidic residues" evidence="8">
    <location>
        <begin position="113"/>
        <end position="127"/>
    </location>
</feature>
<evidence type="ECO:0000256" key="1">
    <source>
        <dbReference type="ARBA" id="ARBA00022527"/>
    </source>
</evidence>
<dbReference type="GO" id="GO:0043484">
    <property type="term" value="P:regulation of RNA splicing"/>
    <property type="evidence" value="ECO:0007669"/>
    <property type="project" value="TreeGrafter"/>
</dbReference>
<dbReference type="eggNOG" id="KOG0671">
    <property type="taxonomic scope" value="Eukaryota"/>
</dbReference>
<protein>
    <recommendedName>
        <fullName evidence="9">Protein kinase domain-containing protein</fullName>
    </recommendedName>
</protein>
<dbReference type="EnsemblMetazoa" id="Aqu2.1.33934_001">
    <property type="protein sequence ID" value="Aqu2.1.33934_001"/>
    <property type="gene ID" value="Aqu2.1.33934"/>
</dbReference>
<dbReference type="InParanoid" id="A0A1X7V2A9"/>
<feature type="compositionally biased region" description="Low complexity" evidence="8">
    <location>
        <begin position="539"/>
        <end position="551"/>
    </location>
</feature>
<evidence type="ECO:0000259" key="9">
    <source>
        <dbReference type="PROSITE" id="PS50011"/>
    </source>
</evidence>